<dbReference type="Gene3D" id="3.40.50.1220">
    <property type="entry name" value="TPP-binding domain"/>
    <property type="match status" value="1"/>
</dbReference>
<dbReference type="GO" id="GO:0005948">
    <property type="term" value="C:acetolactate synthase complex"/>
    <property type="evidence" value="ECO:0007669"/>
    <property type="project" value="TreeGrafter"/>
</dbReference>
<accession>A0A4R1ETJ9</accession>
<sequence>MTKSKRGANLVAEGLAEAGVKTIFTLSGNQIMPIFDAIIDVGIRLIHVRHEAAAVFMADAWSQLNDEIGVALLPAAPGFANGLAPLYSATCAESSVILISGDSPISKDGMGAFQELDQVAIATPLTKLSKRSVSVETIPDDLSALIKTARSGRPGPVHLALPQDLLEQEVDTSKLSGVSDYSPDREASSDAVVEQIKNELQNAQRPLIITGPALTETRIGELHSKLTSALSVPVVSMESPRGLKDPSLGDFSNVLLESDVVVILGKSVDFTLSFANANSFGADCRVLVVDPDKQMLERARQALGERIVLTEIASVKSLAESLSACQVAPTSDRQRWMDRVTNVITERGEDADDIVSDLIHPASLCTSVQRAMSGIENAILVCDGGEFGQWSQAFLSAPKRIINGISGAIGGGICYAIGAKASHPDSTVFILMGDGTAGFHFSEFETAVRNKLPLVAVIGHDAKWNAEVQLQLREYGEDRLIGCELDETRYDLAVEGLGGHGEYVTDPFDLDAALKRAIDSGLPACVNVRIEGLPAPSGSGH</sequence>
<dbReference type="GO" id="GO:0009097">
    <property type="term" value="P:isoleucine biosynthetic process"/>
    <property type="evidence" value="ECO:0007669"/>
    <property type="project" value="TreeGrafter"/>
</dbReference>
<dbReference type="Gene3D" id="3.40.50.970">
    <property type="match status" value="2"/>
</dbReference>
<dbReference type="PANTHER" id="PTHR18968:SF166">
    <property type="entry name" value="2-HYDROXYACYL-COA LYASE 2"/>
    <property type="match status" value="1"/>
</dbReference>
<name>A0A4R1ETJ9_9GAMM</name>
<dbReference type="CDD" id="cd07035">
    <property type="entry name" value="TPP_PYR_POX_like"/>
    <property type="match status" value="1"/>
</dbReference>
<dbReference type="InterPro" id="IPR011766">
    <property type="entry name" value="TPP_enzyme_TPP-bd"/>
</dbReference>
<evidence type="ECO:0000259" key="5">
    <source>
        <dbReference type="Pfam" id="PF02776"/>
    </source>
</evidence>
<comment type="caution">
    <text evidence="6">The sequence shown here is derived from an EMBL/GenBank/DDBJ whole genome shotgun (WGS) entry which is preliminary data.</text>
</comment>
<dbReference type="GO" id="GO:0003984">
    <property type="term" value="F:acetolactate synthase activity"/>
    <property type="evidence" value="ECO:0007669"/>
    <property type="project" value="TreeGrafter"/>
</dbReference>
<evidence type="ECO:0000256" key="2">
    <source>
        <dbReference type="ARBA" id="ARBA00007812"/>
    </source>
</evidence>
<dbReference type="InterPro" id="IPR029061">
    <property type="entry name" value="THDP-binding"/>
</dbReference>
<evidence type="ECO:0000313" key="7">
    <source>
        <dbReference type="Proteomes" id="UP000294887"/>
    </source>
</evidence>
<dbReference type="EMBL" id="SMFQ01000005">
    <property type="protein sequence ID" value="TCJ83124.1"/>
    <property type="molecule type" value="Genomic_DNA"/>
</dbReference>
<proteinExistence type="inferred from homology"/>
<dbReference type="GO" id="GO:0050660">
    <property type="term" value="F:flavin adenine dinucleotide binding"/>
    <property type="evidence" value="ECO:0007669"/>
    <property type="project" value="TreeGrafter"/>
</dbReference>
<dbReference type="Pfam" id="PF02775">
    <property type="entry name" value="TPP_enzyme_C"/>
    <property type="match status" value="1"/>
</dbReference>
<dbReference type="Pfam" id="PF02776">
    <property type="entry name" value="TPP_enzyme_N"/>
    <property type="match status" value="1"/>
</dbReference>
<dbReference type="RefSeq" id="WP_131907607.1">
    <property type="nucleotide sequence ID" value="NZ_BAAAFU010000007.1"/>
</dbReference>
<protein>
    <submittedName>
        <fullName evidence="6">Acetolactate synthase-1/2/3 large subunit</fullName>
    </submittedName>
</protein>
<dbReference type="GO" id="GO:0030976">
    <property type="term" value="F:thiamine pyrophosphate binding"/>
    <property type="evidence" value="ECO:0007669"/>
    <property type="project" value="InterPro"/>
</dbReference>
<dbReference type="InterPro" id="IPR012001">
    <property type="entry name" value="Thiamin_PyroP_enz_TPP-bd_dom"/>
</dbReference>
<dbReference type="InterPro" id="IPR045229">
    <property type="entry name" value="TPP_enz"/>
</dbReference>
<evidence type="ECO:0000313" key="6">
    <source>
        <dbReference type="EMBL" id="TCJ83124.1"/>
    </source>
</evidence>
<keyword evidence="7" id="KW-1185">Reference proteome</keyword>
<comment type="similarity">
    <text evidence="2">Belongs to the TPP enzyme family.</text>
</comment>
<dbReference type="Proteomes" id="UP000294887">
    <property type="component" value="Unassembled WGS sequence"/>
</dbReference>
<evidence type="ECO:0000259" key="4">
    <source>
        <dbReference type="Pfam" id="PF02775"/>
    </source>
</evidence>
<keyword evidence="3" id="KW-0786">Thiamine pyrophosphate</keyword>
<dbReference type="InterPro" id="IPR029035">
    <property type="entry name" value="DHS-like_NAD/FAD-binding_dom"/>
</dbReference>
<feature type="domain" description="Thiamine pyrophosphate enzyme N-terminal TPP-binding" evidence="5">
    <location>
        <begin position="6"/>
        <end position="121"/>
    </location>
</feature>
<dbReference type="OrthoDB" id="9791859at2"/>
<feature type="domain" description="Thiamine pyrophosphate enzyme TPP-binding" evidence="4">
    <location>
        <begin position="383"/>
        <end position="528"/>
    </location>
</feature>
<gene>
    <name evidence="6" type="ORF">EV695_3862</name>
</gene>
<dbReference type="AlphaFoldDB" id="A0A4R1ETJ9"/>
<evidence type="ECO:0000256" key="3">
    <source>
        <dbReference type="ARBA" id="ARBA00023052"/>
    </source>
</evidence>
<organism evidence="6 7">
    <name type="scientific">Cocleimonas flava</name>
    <dbReference type="NCBI Taxonomy" id="634765"/>
    <lineage>
        <taxon>Bacteria</taxon>
        <taxon>Pseudomonadati</taxon>
        <taxon>Pseudomonadota</taxon>
        <taxon>Gammaproteobacteria</taxon>
        <taxon>Thiotrichales</taxon>
        <taxon>Thiotrichaceae</taxon>
        <taxon>Cocleimonas</taxon>
    </lineage>
</organism>
<dbReference type="PANTHER" id="PTHR18968">
    <property type="entry name" value="THIAMINE PYROPHOSPHATE ENZYMES"/>
    <property type="match status" value="1"/>
</dbReference>
<dbReference type="SUPFAM" id="SSF52467">
    <property type="entry name" value="DHS-like NAD/FAD-binding domain"/>
    <property type="match status" value="1"/>
</dbReference>
<dbReference type="GO" id="GO:0009099">
    <property type="term" value="P:L-valine biosynthetic process"/>
    <property type="evidence" value="ECO:0007669"/>
    <property type="project" value="TreeGrafter"/>
</dbReference>
<dbReference type="SUPFAM" id="SSF52518">
    <property type="entry name" value="Thiamin diphosphate-binding fold (THDP-binding)"/>
    <property type="match status" value="2"/>
</dbReference>
<reference evidence="6 7" key="1">
    <citation type="submission" date="2019-03" db="EMBL/GenBank/DDBJ databases">
        <title>Genomic Encyclopedia of Type Strains, Phase IV (KMG-IV): sequencing the most valuable type-strain genomes for metagenomic binning, comparative biology and taxonomic classification.</title>
        <authorList>
            <person name="Goeker M."/>
        </authorList>
    </citation>
    <scope>NUCLEOTIDE SEQUENCE [LARGE SCALE GENOMIC DNA]</scope>
    <source>
        <strain evidence="6 7">DSM 24830</strain>
    </source>
</reference>
<evidence type="ECO:0000256" key="1">
    <source>
        <dbReference type="ARBA" id="ARBA00001964"/>
    </source>
</evidence>
<comment type="cofactor">
    <cofactor evidence="1">
        <name>thiamine diphosphate</name>
        <dbReference type="ChEBI" id="CHEBI:58937"/>
    </cofactor>
</comment>